<dbReference type="RefSeq" id="XP_021872249.1">
    <property type="nucleotide sequence ID" value="XM_022012550.1"/>
</dbReference>
<accession>A0A1Y1UL92</accession>
<dbReference type="GeneID" id="33554358"/>
<gene>
    <name evidence="2" type="ORF">BD324DRAFT_349311</name>
</gene>
<sequence>MMIRGVVESSGLVRICIRCPRIHQFNASSSSHASQWRSVPLSSPSQSYGYSRRSFATSDVAFFPESEAERFGLGLSPRAQGSPQRPQPQARYARGRNERFSQEGKSAVPSSSRKPPGRTSKDPLDSQGPRRPSPLGDGPRASLDGPDSALRGIQPGSGLPAHRPGHDRSQPNSAQVGQRDPANRSGDPSYANDTRTGRSSGSDPGLMKRVEKSSPRLPFTRASESGLTKSLNNKESIRRTVKERSPPAVRLDGLAGELMLRGMASDTLAEALNTSEEHYTHRHLGRKVDFSNMPRQPKFKDGQKNVLTPSS</sequence>
<proteinExistence type="predicted"/>
<keyword evidence="3" id="KW-1185">Reference proteome</keyword>
<feature type="region of interest" description="Disordered" evidence="1">
    <location>
        <begin position="74"/>
        <end position="248"/>
    </location>
</feature>
<dbReference type="Proteomes" id="UP000193218">
    <property type="component" value="Unassembled WGS sequence"/>
</dbReference>
<feature type="compositionally biased region" description="Basic and acidic residues" evidence="1">
    <location>
        <begin position="235"/>
        <end position="245"/>
    </location>
</feature>
<reference evidence="2 3" key="1">
    <citation type="submission" date="2017-03" db="EMBL/GenBank/DDBJ databases">
        <title>Widespread Adenine N6-methylation of Active Genes in Fungi.</title>
        <authorList>
            <consortium name="DOE Joint Genome Institute"/>
            <person name="Mondo S.J."/>
            <person name="Dannebaum R.O."/>
            <person name="Kuo R.C."/>
            <person name="Louie K.B."/>
            <person name="Bewick A.J."/>
            <person name="Labutti K."/>
            <person name="Haridas S."/>
            <person name="Kuo A."/>
            <person name="Salamov A."/>
            <person name="Ahrendt S.R."/>
            <person name="Lau R."/>
            <person name="Bowen B.P."/>
            <person name="Lipzen A."/>
            <person name="Sullivan W."/>
            <person name="Andreopoulos W.B."/>
            <person name="Clum A."/>
            <person name="Lindquist E."/>
            <person name="Daum C."/>
            <person name="Northen T.R."/>
            <person name="Ramamoorthy G."/>
            <person name="Schmitz R.J."/>
            <person name="Gryganskyi A."/>
            <person name="Culley D."/>
            <person name="Magnuson J."/>
            <person name="James T.Y."/>
            <person name="O'Malley M.A."/>
            <person name="Stajich J.E."/>
            <person name="Spatafora J.W."/>
            <person name="Visel A."/>
            <person name="Grigoriev I.V."/>
        </authorList>
    </citation>
    <scope>NUCLEOTIDE SEQUENCE [LARGE SCALE GENOMIC DNA]</scope>
    <source>
        <strain evidence="2 3">NRRL Y-17943</strain>
    </source>
</reference>
<feature type="region of interest" description="Disordered" evidence="1">
    <location>
        <begin position="278"/>
        <end position="311"/>
    </location>
</feature>
<dbReference type="InParanoid" id="A0A1Y1UL92"/>
<comment type="caution">
    <text evidence="2">The sequence shown here is derived from an EMBL/GenBank/DDBJ whole genome shotgun (WGS) entry which is preliminary data.</text>
</comment>
<evidence type="ECO:0000313" key="3">
    <source>
        <dbReference type="Proteomes" id="UP000193218"/>
    </source>
</evidence>
<name>A0A1Y1UL92_9TREE</name>
<organism evidence="2 3">
    <name type="scientific">Kockovaella imperatae</name>
    <dbReference type="NCBI Taxonomy" id="4999"/>
    <lineage>
        <taxon>Eukaryota</taxon>
        <taxon>Fungi</taxon>
        <taxon>Dikarya</taxon>
        <taxon>Basidiomycota</taxon>
        <taxon>Agaricomycotina</taxon>
        <taxon>Tremellomycetes</taxon>
        <taxon>Tremellales</taxon>
        <taxon>Cuniculitremaceae</taxon>
        <taxon>Kockovaella</taxon>
    </lineage>
</organism>
<feature type="compositionally biased region" description="Polar residues" evidence="1">
    <location>
        <begin position="191"/>
        <end position="202"/>
    </location>
</feature>
<dbReference type="AlphaFoldDB" id="A0A1Y1UL92"/>
<feature type="compositionally biased region" description="Polar residues" evidence="1">
    <location>
        <begin position="35"/>
        <end position="50"/>
    </location>
</feature>
<evidence type="ECO:0000313" key="2">
    <source>
        <dbReference type="EMBL" id="ORX38327.1"/>
    </source>
</evidence>
<feature type="compositionally biased region" description="Polar residues" evidence="1">
    <location>
        <begin position="222"/>
        <end position="234"/>
    </location>
</feature>
<protein>
    <submittedName>
        <fullName evidence="2">Uncharacterized protein</fullName>
    </submittedName>
</protein>
<feature type="region of interest" description="Disordered" evidence="1">
    <location>
        <begin position="29"/>
        <end position="50"/>
    </location>
</feature>
<dbReference type="EMBL" id="NBSH01000004">
    <property type="protein sequence ID" value="ORX38327.1"/>
    <property type="molecule type" value="Genomic_DNA"/>
</dbReference>
<evidence type="ECO:0000256" key="1">
    <source>
        <dbReference type="SAM" id="MobiDB-lite"/>
    </source>
</evidence>